<evidence type="ECO:0000313" key="2">
    <source>
        <dbReference type="Proteomes" id="UP000548867"/>
    </source>
</evidence>
<dbReference type="Proteomes" id="UP000548867">
    <property type="component" value="Unassembled WGS sequence"/>
</dbReference>
<gene>
    <name evidence="1" type="ORF">GGR38_000289</name>
</gene>
<protein>
    <submittedName>
        <fullName evidence="1">G:T-mismatch repair DNA endonuclease (Very short patch repair protein)</fullName>
    </submittedName>
</protein>
<dbReference type="AlphaFoldDB" id="A0A7W6CKZ9"/>
<keyword evidence="1" id="KW-0540">Nuclease</keyword>
<dbReference type="Gene3D" id="3.40.960.10">
    <property type="entry name" value="VSR Endonuclease"/>
    <property type="match status" value="1"/>
</dbReference>
<comment type="caution">
    <text evidence="1">The sequence shown here is derived from an EMBL/GenBank/DDBJ whole genome shotgun (WGS) entry which is preliminary data.</text>
</comment>
<keyword evidence="1" id="KW-0255">Endonuclease</keyword>
<keyword evidence="2" id="KW-1185">Reference proteome</keyword>
<reference evidence="1 2" key="1">
    <citation type="submission" date="2020-08" db="EMBL/GenBank/DDBJ databases">
        <title>Genomic Encyclopedia of Type Strains, Phase IV (KMG-IV): sequencing the most valuable type-strain genomes for metagenomic binning, comparative biology and taxonomic classification.</title>
        <authorList>
            <person name="Goeker M."/>
        </authorList>
    </citation>
    <scope>NUCLEOTIDE SEQUENCE [LARGE SCALE GENOMIC DNA]</scope>
    <source>
        <strain evidence="1 2">DSM 27057</strain>
    </source>
</reference>
<proteinExistence type="predicted"/>
<accession>A0A7W6CKZ9</accession>
<keyword evidence="1" id="KW-0378">Hydrolase</keyword>
<dbReference type="GO" id="GO:0004519">
    <property type="term" value="F:endonuclease activity"/>
    <property type="evidence" value="ECO:0007669"/>
    <property type="project" value="UniProtKB-KW"/>
</dbReference>
<organism evidence="1 2">
    <name type="scientific">Novosphingobium sediminicola</name>
    <dbReference type="NCBI Taxonomy" id="563162"/>
    <lineage>
        <taxon>Bacteria</taxon>
        <taxon>Pseudomonadati</taxon>
        <taxon>Pseudomonadota</taxon>
        <taxon>Alphaproteobacteria</taxon>
        <taxon>Sphingomonadales</taxon>
        <taxon>Sphingomonadaceae</taxon>
        <taxon>Novosphingobium</taxon>
    </lineage>
</organism>
<evidence type="ECO:0000313" key="1">
    <source>
        <dbReference type="EMBL" id="MBB3953377.1"/>
    </source>
</evidence>
<dbReference type="SUPFAM" id="SSF52980">
    <property type="entry name" value="Restriction endonuclease-like"/>
    <property type="match status" value="1"/>
</dbReference>
<name>A0A7W6CKZ9_9SPHN</name>
<sequence>MEFWRLKIEGNIARDARTRQGLLDQGWRVMEVWECALKGKQRRPLDDILAACADWLVSNQQVGQIRGQAE</sequence>
<dbReference type="EMBL" id="JACIDX010000001">
    <property type="protein sequence ID" value="MBB3953377.1"/>
    <property type="molecule type" value="Genomic_DNA"/>
</dbReference>
<dbReference type="InterPro" id="IPR011335">
    <property type="entry name" value="Restrct_endonuc-II-like"/>
</dbReference>